<dbReference type="AlphaFoldDB" id="R8W4T3"/>
<feature type="compositionally biased region" description="Basic and acidic residues" evidence="1">
    <location>
        <begin position="120"/>
        <end position="129"/>
    </location>
</feature>
<evidence type="ECO:0000313" key="2">
    <source>
        <dbReference type="EMBL" id="EOQ39536.1"/>
    </source>
</evidence>
<dbReference type="EMBL" id="AQOB01000002">
    <property type="protein sequence ID" value="EOQ39536.1"/>
    <property type="molecule type" value="Genomic_DNA"/>
</dbReference>
<name>R8W4T3_9FIRM</name>
<comment type="caution">
    <text evidence="2">The sequence shown here is derived from an EMBL/GenBank/DDBJ whole genome shotgun (WGS) entry which is preliminary data.</text>
</comment>
<accession>R8W4T3</accession>
<protein>
    <submittedName>
        <fullName evidence="2">Uncharacterized protein</fullName>
    </submittedName>
</protein>
<dbReference type="Proteomes" id="UP000013981">
    <property type="component" value="Unassembled WGS sequence"/>
</dbReference>
<dbReference type="PATRIC" id="fig|1203606.4.peg.211"/>
<feature type="region of interest" description="Disordered" evidence="1">
    <location>
        <begin position="119"/>
        <end position="141"/>
    </location>
</feature>
<evidence type="ECO:0000256" key="1">
    <source>
        <dbReference type="SAM" id="MobiDB-lite"/>
    </source>
</evidence>
<dbReference type="HOGENOM" id="CLU_1821800_0_0_9"/>
<sequence length="141" mass="15770">MAELKQGRWVKVHEPGQANFVEHENVMDIVIGTGRLQAEATYTVRSYKKAAYWLGEYLKAAEALQIVADEMLAKIQDAAASTNREEDEMVADGAGWNCTIERMGDGSFKVQLSWAVSEPVTKKTKEKPAPKKRGRKKKEAE</sequence>
<reference evidence="2 3" key="1">
    <citation type="submission" date="2013-01" db="EMBL/GenBank/DDBJ databases">
        <title>The Genome Sequence of Butyricicoccus pullicaecorum 1.2.</title>
        <authorList>
            <consortium name="The Broad Institute Genome Sequencing Platform"/>
            <person name="Earl A."/>
            <person name="Ward D."/>
            <person name="Feldgarden M."/>
            <person name="Gevers D."/>
            <person name="Van Immerseel F."/>
            <person name="Eeckhaut V."/>
            <person name="Walker B."/>
            <person name="Young S.K."/>
            <person name="Zeng Q."/>
            <person name="Gargeya S."/>
            <person name="Fitzgerald M."/>
            <person name="Haas B."/>
            <person name="Abouelleil A."/>
            <person name="Alvarado L."/>
            <person name="Arachchi H.M."/>
            <person name="Berlin A.M."/>
            <person name="Chapman S.B."/>
            <person name="Dewar J."/>
            <person name="Goldberg J."/>
            <person name="Griggs A."/>
            <person name="Gujja S."/>
            <person name="Hansen M."/>
            <person name="Howarth C."/>
            <person name="Imamovic A."/>
            <person name="Larimer J."/>
            <person name="McCowan C."/>
            <person name="Murphy C."/>
            <person name="Neiman D."/>
            <person name="Pearson M."/>
            <person name="Priest M."/>
            <person name="Roberts A."/>
            <person name="Saif S."/>
            <person name="Shea T."/>
            <person name="Sisk P."/>
            <person name="Sykes S."/>
            <person name="Wortman J."/>
            <person name="Nusbaum C."/>
            <person name="Birren B."/>
        </authorList>
    </citation>
    <scope>NUCLEOTIDE SEQUENCE [LARGE SCALE GENOMIC DNA]</scope>
    <source>
        <strain evidence="2 3">1.2</strain>
    </source>
</reference>
<proteinExistence type="predicted"/>
<dbReference type="RefSeq" id="WP_016146439.1">
    <property type="nucleotide sequence ID" value="NZ_KB976103.1"/>
</dbReference>
<organism evidence="2 3">
    <name type="scientific">Butyricicoccus pullicaecorum 1.2</name>
    <dbReference type="NCBI Taxonomy" id="1203606"/>
    <lineage>
        <taxon>Bacteria</taxon>
        <taxon>Bacillati</taxon>
        <taxon>Bacillota</taxon>
        <taxon>Clostridia</taxon>
        <taxon>Eubacteriales</taxon>
        <taxon>Butyricicoccaceae</taxon>
        <taxon>Butyricicoccus</taxon>
    </lineage>
</organism>
<feature type="compositionally biased region" description="Basic residues" evidence="1">
    <location>
        <begin position="130"/>
        <end position="141"/>
    </location>
</feature>
<evidence type="ECO:0000313" key="3">
    <source>
        <dbReference type="Proteomes" id="UP000013981"/>
    </source>
</evidence>
<keyword evidence="3" id="KW-1185">Reference proteome</keyword>
<gene>
    <name evidence="2" type="ORF">HMPREF1526_00230</name>
</gene>